<feature type="repeat" description="ANK" evidence="2">
    <location>
        <begin position="936"/>
        <end position="958"/>
    </location>
</feature>
<feature type="domain" description="NACHT" evidence="4">
    <location>
        <begin position="220"/>
        <end position="377"/>
    </location>
</feature>
<evidence type="ECO:0000313" key="5">
    <source>
        <dbReference type="EMBL" id="ETS85999.1"/>
    </source>
</evidence>
<feature type="repeat" description="ANK" evidence="2">
    <location>
        <begin position="836"/>
        <end position="868"/>
    </location>
</feature>
<evidence type="ECO:0000256" key="3">
    <source>
        <dbReference type="SAM" id="Coils"/>
    </source>
</evidence>
<dbReference type="KEGG" id="pfy:PFICI_04024"/>
<dbReference type="PROSITE" id="PS50297">
    <property type="entry name" value="ANK_REP_REGION"/>
    <property type="match status" value="5"/>
</dbReference>
<dbReference type="Pfam" id="PF24883">
    <property type="entry name" value="NPHP3_N"/>
    <property type="match status" value="1"/>
</dbReference>
<dbReference type="HOGENOM" id="CLU_000288_34_23_1"/>
<dbReference type="eggNOG" id="KOG0504">
    <property type="taxonomic scope" value="Eukaryota"/>
</dbReference>
<dbReference type="PROSITE" id="PS50088">
    <property type="entry name" value="ANK_REPEAT"/>
    <property type="match status" value="6"/>
</dbReference>
<dbReference type="PROSITE" id="PS50837">
    <property type="entry name" value="NACHT"/>
    <property type="match status" value="1"/>
</dbReference>
<keyword evidence="6" id="KW-1185">Reference proteome</keyword>
<dbReference type="InterPro" id="IPR054471">
    <property type="entry name" value="GPIID_WHD"/>
</dbReference>
<evidence type="ECO:0000313" key="6">
    <source>
        <dbReference type="Proteomes" id="UP000030651"/>
    </source>
</evidence>
<protein>
    <recommendedName>
        <fullName evidence="4">NACHT domain-containing protein</fullName>
    </recommendedName>
</protein>
<keyword evidence="1" id="KW-0677">Repeat</keyword>
<dbReference type="SMART" id="SM00248">
    <property type="entry name" value="ANK"/>
    <property type="match status" value="9"/>
</dbReference>
<feature type="repeat" description="ANK" evidence="2">
    <location>
        <begin position="804"/>
        <end position="836"/>
    </location>
</feature>
<dbReference type="PRINTS" id="PR01415">
    <property type="entry name" value="ANKYRIN"/>
</dbReference>
<dbReference type="RefSeq" id="XP_007830796.1">
    <property type="nucleotide sequence ID" value="XM_007832605.1"/>
</dbReference>
<dbReference type="InterPro" id="IPR056884">
    <property type="entry name" value="NPHP3-like_N"/>
</dbReference>
<dbReference type="InParanoid" id="W3XJ06"/>
<dbReference type="SUPFAM" id="SSF52540">
    <property type="entry name" value="P-loop containing nucleoside triphosphate hydrolases"/>
    <property type="match status" value="1"/>
</dbReference>
<dbReference type="EMBL" id="KI912110">
    <property type="protein sequence ID" value="ETS85999.1"/>
    <property type="molecule type" value="Genomic_DNA"/>
</dbReference>
<dbReference type="AlphaFoldDB" id="W3XJ06"/>
<gene>
    <name evidence="5" type="ORF">PFICI_04024</name>
</gene>
<feature type="repeat" description="ANK" evidence="2">
    <location>
        <begin position="709"/>
        <end position="735"/>
    </location>
</feature>
<dbReference type="InterPro" id="IPR036770">
    <property type="entry name" value="Ankyrin_rpt-contain_sf"/>
</dbReference>
<keyword evidence="2" id="KW-0040">ANK repeat</keyword>
<keyword evidence="3" id="KW-0175">Coiled coil</keyword>
<evidence type="ECO:0000256" key="1">
    <source>
        <dbReference type="ARBA" id="ARBA00022737"/>
    </source>
</evidence>
<dbReference type="InterPro" id="IPR027417">
    <property type="entry name" value="P-loop_NTPase"/>
</dbReference>
<feature type="repeat" description="ANK" evidence="2">
    <location>
        <begin position="899"/>
        <end position="931"/>
    </location>
</feature>
<dbReference type="STRING" id="1229662.W3XJ06"/>
<dbReference type="InterPro" id="IPR007111">
    <property type="entry name" value="NACHT_NTPase"/>
</dbReference>
<sequence>MADPLSVVGSAVGIVSLGIQVVHSIYDYYTGLKDQHSSVGHTLRKTDHLLGILNNLQSRLKCRSFRADETDLVVNVQSAVDQCNECIQELQNEVDKFKMTPVEGLCAAAHQLGRRLAYPIRQSTLLKLNEDIYELVVHLSLALQLLEHSTIDRITDSVDDVRTVLDLVRSSQVSFEIREWLKAPDASTNFNEACKMKHAGTGMWFIKSSSFANWLHQSSSFLWLQGFAGCGKTVLCSTAIQHTLRHRRSAKDIGIAFFFFTFNDESKQDASAMLRALLFQLTSQLNDTPRALKELRDKYCPGTPPEQALLDCLYKAVREFREVYILVDALDESPRNKYRQSVLECIQDIRAWSQPGVHLLATSRDEPDIRRRLEQAGCETLSLRNTGVDKDIASFVSSHLRADPDLSEWQEFFDRIEETLIQKAQGVFRWVECQLKALLTCPNSEYFLDQLLESLPETLDETYTRMLQNIPSMYKHDARQMLAILSCAMRPLTVPELIDALATETSENPRFNSKRRLKSLDSIQKLCPGFTEIDTHPGNGVQTVRLAHFSVLEYLESERDAQNGQVAFFKLCRQDANNLMAYVCLTVLLEPGLAECEQQIESIRSQYPLVEYAAEYWPCHLQEGKGSDLVEKQVMRLFLETNGAFDTWAGIHGPFGHFDSKWYHWSSPAYVASLLGYHSVITAMLNEQCGDNFGIDEELLHECDDEHQTGNTALYAAARNGHKDVIQVLINMEANAECLVPGQDTPLNLASDIDPKSIVELMLLYREPMFDTQHKHSPLSAAAENGHTGIVEILLDYMPAVQVHRDYALLRSSTRGHQDIAKLLLDVGVNVNFEDNGDTPLTLSSKNGHKAVIELLLESGANVNGGSFQQPLAAASREGHEDVVELLLDRGADVNGRVDAWTPLAEASRGGWKHIAELLLDRGANVNGHSTILVMTPLVVASRAGKKDIVRLLLERGATAEWDGLTEFYPFVEKDDREAVQTLLRNAYWAE</sequence>
<evidence type="ECO:0000259" key="4">
    <source>
        <dbReference type="PROSITE" id="PS50837"/>
    </source>
</evidence>
<dbReference type="OrthoDB" id="1577640at2759"/>
<dbReference type="Proteomes" id="UP000030651">
    <property type="component" value="Unassembled WGS sequence"/>
</dbReference>
<organism evidence="5 6">
    <name type="scientific">Pestalotiopsis fici (strain W106-1 / CGMCC3.15140)</name>
    <dbReference type="NCBI Taxonomy" id="1229662"/>
    <lineage>
        <taxon>Eukaryota</taxon>
        <taxon>Fungi</taxon>
        <taxon>Dikarya</taxon>
        <taxon>Ascomycota</taxon>
        <taxon>Pezizomycotina</taxon>
        <taxon>Sordariomycetes</taxon>
        <taxon>Xylariomycetidae</taxon>
        <taxon>Amphisphaeriales</taxon>
        <taxon>Sporocadaceae</taxon>
        <taxon>Pestalotiopsis</taxon>
    </lineage>
</organism>
<dbReference type="PANTHER" id="PTHR10039:SF16">
    <property type="entry name" value="GPI INOSITOL-DEACYLASE"/>
    <property type="match status" value="1"/>
</dbReference>
<dbReference type="Gene3D" id="1.25.40.20">
    <property type="entry name" value="Ankyrin repeat-containing domain"/>
    <property type="match status" value="3"/>
</dbReference>
<feature type="coiled-coil region" evidence="3">
    <location>
        <begin position="73"/>
        <end position="100"/>
    </location>
</feature>
<name>W3XJ06_PESFW</name>
<dbReference type="Pfam" id="PF22939">
    <property type="entry name" value="WHD_GPIID"/>
    <property type="match status" value="1"/>
</dbReference>
<dbReference type="OMA" id="GHEKIMQ"/>
<dbReference type="PANTHER" id="PTHR10039">
    <property type="entry name" value="AMELOGENIN"/>
    <property type="match status" value="1"/>
</dbReference>
<dbReference type="GeneID" id="19269037"/>
<dbReference type="Gene3D" id="3.40.50.300">
    <property type="entry name" value="P-loop containing nucleotide triphosphate hydrolases"/>
    <property type="match status" value="1"/>
</dbReference>
<accession>W3XJ06</accession>
<proteinExistence type="predicted"/>
<feature type="repeat" description="ANK" evidence="2">
    <location>
        <begin position="867"/>
        <end position="899"/>
    </location>
</feature>
<evidence type="ECO:0000256" key="2">
    <source>
        <dbReference type="PROSITE-ProRule" id="PRU00023"/>
    </source>
</evidence>
<dbReference type="InterPro" id="IPR002110">
    <property type="entry name" value="Ankyrin_rpt"/>
</dbReference>
<dbReference type="Pfam" id="PF12796">
    <property type="entry name" value="Ank_2"/>
    <property type="match status" value="3"/>
</dbReference>
<reference evidence="6" key="1">
    <citation type="journal article" date="2015" name="BMC Genomics">
        <title>Genomic and transcriptomic analysis of the endophytic fungus Pestalotiopsis fici reveals its lifestyle and high potential for synthesis of natural products.</title>
        <authorList>
            <person name="Wang X."/>
            <person name="Zhang X."/>
            <person name="Liu L."/>
            <person name="Xiang M."/>
            <person name="Wang W."/>
            <person name="Sun X."/>
            <person name="Che Y."/>
            <person name="Guo L."/>
            <person name="Liu G."/>
            <person name="Guo L."/>
            <person name="Wang C."/>
            <person name="Yin W.B."/>
            <person name="Stadler M."/>
            <person name="Zhang X."/>
            <person name="Liu X."/>
        </authorList>
    </citation>
    <scope>NUCLEOTIDE SEQUENCE [LARGE SCALE GENOMIC DNA]</scope>
    <source>
        <strain evidence="6">W106-1 / CGMCC3.15140</strain>
    </source>
</reference>
<dbReference type="SUPFAM" id="SSF48403">
    <property type="entry name" value="Ankyrin repeat"/>
    <property type="match status" value="1"/>
</dbReference>